<dbReference type="Gene3D" id="3.40.50.2300">
    <property type="match status" value="1"/>
</dbReference>
<dbReference type="InterPro" id="IPR000792">
    <property type="entry name" value="Tscrpt_reg_LuxR_C"/>
</dbReference>
<dbReference type="RefSeq" id="WP_045265258.1">
    <property type="nucleotide sequence ID" value="NZ_JYIV01000030.1"/>
</dbReference>
<feature type="modified residue" description="4-aspartylphosphate" evidence="5">
    <location>
        <position position="55"/>
    </location>
</feature>
<feature type="domain" description="Response regulatory" evidence="7">
    <location>
        <begin position="4"/>
        <end position="120"/>
    </location>
</feature>
<evidence type="ECO:0000313" key="8">
    <source>
        <dbReference type="EMBL" id="KJL18656.1"/>
    </source>
</evidence>
<keyword evidence="2" id="KW-0805">Transcription regulation</keyword>
<evidence type="ECO:0000313" key="9">
    <source>
        <dbReference type="Proteomes" id="UP000033725"/>
    </source>
</evidence>
<dbReference type="PROSITE" id="PS00622">
    <property type="entry name" value="HTH_LUXR_1"/>
    <property type="match status" value="1"/>
</dbReference>
<evidence type="ECO:0000256" key="2">
    <source>
        <dbReference type="ARBA" id="ARBA00023015"/>
    </source>
</evidence>
<reference evidence="8 9" key="1">
    <citation type="submission" date="2015-02" db="EMBL/GenBank/DDBJ databases">
        <title>Draft genome sequences of ten Microbacterium spp. with emphasis on heavy metal contaminated environments.</title>
        <authorList>
            <person name="Corretto E."/>
        </authorList>
    </citation>
    <scope>NUCLEOTIDE SEQUENCE [LARGE SCALE GENOMIC DNA]</scope>
    <source>
        <strain evidence="8 9">BEL163</strain>
    </source>
</reference>
<proteinExistence type="predicted"/>
<dbReference type="PANTHER" id="PTHR43214:SF24">
    <property type="entry name" value="TRANSCRIPTIONAL REGULATORY PROTEIN NARL-RELATED"/>
    <property type="match status" value="1"/>
</dbReference>
<dbReference type="CDD" id="cd17535">
    <property type="entry name" value="REC_NarL-like"/>
    <property type="match status" value="1"/>
</dbReference>
<dbReference type="InterPro" id="IPR011006">
    <property type="entry name" value="CheY-like_superfamily"/>
</dbReference>
<dbReference type="InterPro" id="IPR058245">
    <property type="entry name" value="NreC/VraR/RcsB-like_REC"/>
</dbReference>
<sequence length="213" mass="22742">MTLRIAIVDDQELFRAGLGMIIGTQDDMVLAAQAADGRSALDIARSGEVDVMLMDLNMPSMDGIEATSIITSSPNSPSVIVLTTFDEDENVVRAIEAGAGGYLLKDARPELLLSAIRAVGEGTSLVATATTLRLVRERVVGSAPVPSSFTALTQREQDVFRGAARGLNNAEIAEHMGLSETTVKSYLSRTLTKLGLRDRVQLVLFAFRHGLAP</sequence>
<dbReference type="OrthoDB" id="9808843at2"/>
<dbReference type="PATRIC" id="fig|82380.10.peg.3499"/>
<dbReference type="GO" id="GO:0006355">
    <property type="term" value="P:regulation of DNA-templated transcription"/>
    <property type="evidence" value="ECO:0007669"/>
    <property type="project" value="InterPro"/>
</dbReference>
<keyword evidence="1 5" id="KW-0597">Phosphoprotein</keyword>
<dbReference type="SUPFAM" id="SSF52172">
    <property type="entry name" value="CheY-like"/>
    <property type="match status" value="1"/>
</dbReference>
<accession>A0A0F0KH82</accession>
<dbReference type="EMBL" id="JYIV01000030">
    <property type="protein sequence ID" value="KJL18656.1"/>
    <property type="molecule type" value="Genomic_DNA"/>
</dbReference>
<evidence type="ECO:0000256" key="1">
    <source>
        <dbReference type="ARBA" id="ARBA00022553"/>
    </source>
</evidence>
<dbReference type="SMART" id="SM00448">
    <property type="entry name" value="REC"/>
    <property type="match status" value="1"/>
</dbReference>
<evidence type="ECO:0000259" key="6">
    <source>
        <dbReference type="PROSITE" id="PS50043"/>
    </source>
</evidence>
<evidence type="ECO:0000256" key="4">
    <source>
        <dbReference type="ARBA" id="ARBA00023163"/>
    </source>
</evidence>
<dbReference type="AlphaFoldDB" id="A0A0F0KH82"/>
<organism evidence="8 9">
    <name type="scientific">Microbacterium oxydans</name>
    <dbReference type="NCBI Taxonomy" id="82380"/>
    <lineage>
        <taxon>Bacteria</taxon>
        <taxon>Bacillati</taxon>
        <taxon>Actinomycetota</taxon>
        <taxon>Actinomycetes</taxon>
        <taxon>Micrococcales</taxon>
        <taxon>Microbacteriaceae</taxon>
        <taxon>Microbacterium</taxon>
    </lineage>
</organism>
<dbReference type="InterPro" id="IPR001789">
    <property type="entry name" value="Sig_transdc_resp-reg_receiver"/>
</dbReference>
<evidence type="ECO:0000256" key="5">
    <source>
        <dbReference type="PROSITE-ProRule" id="PRU00169"/>
    </source>
</evidence>
<dbReference type="Pfam" id="PF00072">
    <property type="entry name" value="Response_reg"/>
    <property type="match status" value="1"/>
</dbReference>
<dbReference type="PROSITE" id="PS50110">
    <property type="entry name" value="RESPONSE_REGULATORY"/>
    <property type="match status" value="1"/>
</dbReference>
<dbReference type="CDD" id="cd06170">
    <property type="entry name" value="LuxR_C_like"/>
    <property type="match status" value="1"/>
</dbReference>
<dbReference type="GO" id="GO:0000160">
    <property type="term" value="P:phosphorelay signal transduction system"/>
    <property type="evidence" value="ECO:0007669"/>
    <property type="project" value="InterPro"/>
</dbReference>
<dbReference type="PROSITE" id="PS50043">
    <property type="entry name" value="HTH_LUXR_2"/>
    <property type="match status" value="1"/>
</dbReference>
<dbReference type="InterPro" id="IPR016032">
    <property type="entry name" value="Sig_transdc_resp-reg_C-effctor"/>
</dbReference>
<dbReference type="PRINTS" id="PR00038">
    <property type="entry name" value="HTHLUXR"/>
</dbReference>
<dbReference type="Proteomes" id="UP000033725">
    <property type="component" value="Unassembled WGS sequence"/>
</dbReference>
<feature type="domain" description="HTH luxR-type" evidence="6">
    <location>
        <begin position="145"/>
        <end position="210"/>
    </location>
</feature>
<protein>
    <submittedName>
        <fullName evidence="8">Response regulator protein VraR</fullName>
    </submittedName>
</protein>
<dbReference type="GO" id="GO:0003677">
    <property type="term" value="F:DNA binding"/>
    <property type="evidence" value="ECO:0007669"/>
    <property type="project" value="UniProtKB-KW"/>
</dbReference>
<name>A0A0F0KH82_9MICO</name>
<keyword evidence="4" id="KW-0804">Transcription</keyword>
<dbReference type="SUPFAM" id="SSF46894">
    <property type="entry name" value="C-terminal effector domain of the bipartite response regulators"/>
    <property type="match status" value="1"/>
</dbReference>
<evidence type="ECO:0000259" key="7">
    <source>
        <dbReference type="PROSITE" id="PS50110"/>
    </source>
</evidence>
<dbReference type="InterPro" id="IPR039420">
    <property type="entry name" value="WalR-like"/>
</dbReference>
<keyword evidence="3" id="KW-0238">DNA-binding</keyword>
<dbReference type="PANTHER" id="PTHR43214">
    <property type="entry name" value="TWO-COMPONENT RESPONSE REGULATOR"/>
    <property type="match status" value="1"/>
</dbReference>
<dbReference type="Pfam" id="PF00196">
    <property type="entry name" value="GerE"/>
    <property type="match status" value="1"/>
</dbReference>
<evidence type="ECO:0000256" key="3">
    <source>
        <dbReference type="ARBA" id="ARBA00023125"/>
    </source>
</evidence>
<dbReference type="SMART" id="SM00421">
    <property type="entry name" value="HTH_LUXR"/>
    <property type="match status" value="1"/>
</dbReference>
<comment type="caution">
    <text evidence="8">The sequence shown here is derived from an EMBL/GenBank/DDBJ whole genome shotgun (WGS) entry which is preliminary data.</text>
</comment>
<gene>
    <name evidence="8" type="primary">vraR_9</name>
    <name evidence="8" type="ORF">RN51_03496</name>
</gene>